<evidence type="ECO:0000313" key="2">
    <source>
        <dbReference type="EMBL" id="MBX64836.1"/>
    </source>
</evidence>
<dbReference type="AlphaFoldDB" id="A0A2P2QCU2"/>
<accession>A0A2P2QCU2</accession>
<feature type="compositionally biased region" description="Basic and acidic residues" evidence="1">
    <location>
        <begin position="12"/>
        <end position="21"/>
    </location>
</feature>
<protein>
    <submittedName>
        <fullName evidence="2">Plasma membrane aquaporin</fullName>
    </submittedName>
</protein>
<proteinExistence type="predicted"/>
<organism evidence="2">
    <name type="scientific">Rhizophora mucronata</name>
    <name type="common">Asiatic mangrove</name>
    <dbReference type="NCBI Taxonomy" id="61149"/>
    <lineage>
        <taxon>Eukaryota</taxon>
        <taxon>Viridiplantae</taxon>
        <taxon>Streptophyta</taxon>
        <taxon>Embryophyta</taxon>
        <taxon>Tracheophyta</taxon>
        <taxon>Spermatophyta</taxon>
        <taxon>Magnoliopsida</taxon>
        <taxon>eudicotyledons</taxon>
        <taxon>Gunneridae</taxon>
        <taxon>Pentapetalae</taxon>
        <taxon>rosids</taxon>
        <taxon>fabids</taxon>
        <taxon>Malpighiales</taxon>
        <taxon>Rhizophoraceae</taxon>
        <taxon>Rhizophora</taxon>
    </lineage>
</organism>
<sequence>MGHQYPLIHTKKPIEKNRRER</sequence>
<dbReference type="EMBL" id="GGEC01084352">
    <property type="protein sequence ID" value="MBX64836.1"/>
    <property type="molecule type" value="Transcribed_RNA"/>
</dbReference>
<reference evidence="2" key="1">
    <citation type="submission" date="2018-02" db="EMBL/GenBank/DDBJ databases">
        <title>Rhizophora mucronata_Transcriptome.</title>
        <authorList>
            <person name="Meera S.P."/>
            <person name="Sreeshan A."/>
            <person name="Augustine A."/>
        </authorList>
    </citation>
    <scope>NUCLEOTIDE SEQUENCE</scope>
    <source>
        <tissue evidence="2">Leaf</tissue>
    </source>
</reference>
<name>A0A2P2QCU2_RHIMU</name>
<feature type="region of interest" description="Disordered" evidence="1">
    <location>
        <begin position="1"/>
        <end position="21"/>
    </location>
</feature>
<evidence type="ECO:0000256" key="1">
    <source>
        <dbReference type="SAM" id="MobiDB-lite"/>
    </source>
</evidence>